<evidence type="ECO:0008006" key="3">
    <source>
        <dbReference type="Google" id="ProtNLM"/>
    </source>
</evidence>
<accession>A0A2M8QEN3</accession>
<evidence type="ECO:0000313" key="1">
    <source>
        <dbReference type="EMBL" id="PJF48212.1"/>
    </source>
</evidence>
<sequence>MIVQSAPPGSPHFVITQVDHARFSGQFARAFGNRQFAAPQPRELMTYVTAHHDEGWAAVDAAPKHDPRTGLPYHLTQTPMPDLLRTGAGSPDFNQRRHPFCGLLSSMHTYGLYHGRYGLSDTIVINRIPPEYQADARRMLQGELERQASLKAQLRSNPETAEWASDAFLFRCYKLLQFFDMLALYFNTTHATQRSSVTLTHVPAGPDEDRDITITPVGDAYALSPFPFAESGMTFWCEGRYLSPRAEETDWGAVMRETPCQRETVKLIAH</sequence>
<proteinExistence type="predicted"/>
<dbReference type="Pfam" id="PF13030">
    <property type="entry name" value="DUF3891"/>
    <property type="match status" value="1"/>
</dbReference>
<dbReference type="InterPro" id="IPR024992">
    <property type="entry name" value="DUF3891"/>
</dbReference>
<protein>
    <recommendedName>
        <fullName evidence="3">DUF3891 domain-containing protein</fullName>
    </recommendedName>
</protein>
<name>A0A2M8QEN3_9CHLR</name>
<organism evidence="1 2">
    <name type="scientific">Candidatus Thermofonsia Clade 3 bacterium</name>
    <dbReference type="NCBI Taxonomy" id="2364212"/>
    <lineage>
        <taxon>Bacteria</taxon>
        <taxon>Bacillati</taxon>
        <taxon>Chloroflexota</taxon>
        <taxon>Candidatus Thermofontia</taxon>
        <taxon>Candidatus Thermofonsia Clade 3</taxon>
    </lineage>
</organism>
<dbReference type="AlphaFoldDB" id="A0A2M8QEN3"/>
<dbReference type="EMBL" id="PGTN01000021">
    <property type="protein sequence ID" value="PJF48212.1"/>
    <property type="molecule type" value="Genomic_DNA"/>
</dbReference>
<gene>
    <name evidence="1" type="ORF">CUN48_04820</name>
</gene>
<comment type="caution">
    <text evidence="1">The sequence shown here is derived from an EMBL/GenBank/DDBJ whole genome shotgun (WGS) entry which is preliminary data.</text>
</comment>
<dbReference type="Proteomes" id="UP000230790">
    <property type="component" value="Unassembled WGS sequence"/>
</dbReference>
<reference evidence="1 2" key="1">
    <citation type="submission" date="2017-11" db="EMBL/GenBank/DDBJ databases">
        <title>Evolution of Phototrophy in the Chloroflexi Phylum Driven by Horizontal Gene Transfer.</title>
        <authorList>
            <person name="Ward L.M."/>
            <person name="Hemp J."/>
            <person name="Shih P.M."/>
            <person name="Mcglynn S.E."/>
            <person name="Fischer W."/>
        </authorList>
    </citation>
    <scope>NUCLEOTIDE SEQUENCE [LARGE SCALE GENOMIC DNA]</scope>
    <source>
        <strain evidence="1">JP3_7</strain>
    </source>
</reference>
<evidence type="ECO:0000313" key="2">
    <source>
        <dbReference type="Proteomes" id="UP000230790"/>
    </source>
</evidence>